<evidence type="ECO:0000256" key="3">
    <source>
        <dbReference type="PROSITE-ProRule" id="PRU00649"/>
    </source>
</evidence>
<dbReference type="Pfam" id="PF08711">
    <property type="entry name" value="Med26"/>
    <property type="match status" value="1"/>
</dbReference>
<evidence type="ECO:0000256" key="5">
    <source>
        <dbReference type="SAM" id="MobiDB-lite"/>
    </source>
</evidence>
<gene>
    <name evidence="7" type="ORF">PLXY2_LOCUS7289</name>
</gene>
<dbReference type="AlphaFoldDB" id="A0A8S4EZQ0"/>
<feature type="compositionally biased region" description="Basic and acidic residues" evidence="5">
    <location>
        <begin position="260"/>
        <end position="287"/>
    </location>
</feature>
<dbReference type="Gene3D" id="1.20.930.10">
    <property type="entry name" value="Conserved domain common to transcription factors TFIIS, elongin A, CRSP70"/>
    <property type="match status" value="1"/>
</dbReference>
<feature type="region of interest" description="Disordered" evidence="5">
    <location>
        <begin position="79"/>
        <end position="533"/>
    </location>
</feature>
<organism evidence="7 8">
    <name type="scientific">Plutella xylostella</name>
    <name type="common">Diamondback moth</name>
    <name type="synonym">Plutella maculipennis</name>
    <dbReference type="NCBI Taxonomy" id="51655"/>
    <lineage>
        <taxon>Eukaryota</taxon>
        <taxon>Metazoa</taxon>
        <taxon>Ecdysozoa</taxon>
        <taxon>Arthropoda</taxon>
        <taxon>Hexapoda</taxon>
        <taxon>Insecta</taxon>
        <taxon>Pterygota</taxon>
        <taxon>Neoptera</taxon>
        <taxon>Endopterygota</taxon>
        <taxon>Lepidoptera</taxon>
        <taxon>Glossata</taxon>
        <taxon>Ditrysia</taxon>
        <taxon>Yponomeutoidea</taxon>
        <taxon>Plutellidae</taxon>
        <taxon>Plutella</taxon>
    </lineage>
</organism>
<dbReference type="InterPro" id="IPR010684">
    <property type="entry name" value="RNA_pol_II_trans_fac_SIII_A"/>
</dbReference>
<keyword evidence="2 3" id="KW-0539">Nucleus</keyword>
<evidence type="ECO:0000313" key="7">
    <source>
        <dbReference type="EMBL" id="CAG9120980.1"/>
    </source>
</evidence>
<evidence type="ECO:0000313" key="8">
    <source>
        <dbReference type="Proteomes" id="UP000653454"/>
    </source>
</evidence>
<dbReference type="InterPro" id="IPR035441">
    <property type="entry name" value="TFIIS/LEDGF_dom_sf"/>
</dbReference>
<accession>A0A8S4EZQ0</accession>
<sequence>MASVLDLVKHYQHNIEKYSNDPQRVLKCIDKLYKLGVTVGHLQETGVGRTVNALRKEAGDVGTAARALVNKWKLMVAAEENSDSEDHNHDTTSYNGHGHGKDSDDSVNQSRNGGDRHDHSRSSKHSDPPDHRQTNGNHNSSSSKRKYNSSEDSEPDTKKSRNHRTSEEEDVKPDIRVKTEPASDSEHSDSHSDDSDSSESSAQETKVKLEIKTEPEEQPKSSSSKHSSNHYTDHKKEYKNVSIKTEEQHTDKHTKHSHESRHSEKTSSKDKSSSSHKSSKDKESSSDRKHKSEHKSDHRSAERDKDKSSRDKDKSTSSSEKYKSSKHESSNKHKSHSEKESKSEKHRSSSHHNSDKEKLKSSSEEKHKSKESSSNSSSKNKHSSSSEKDKSSRDKSSSSKDKPSHSKSDKKHSSSDKSKSKPDKSDSEKESRRKSDSDRESRHKSSSSSHKSSKSSSSKDKEAPKKKKSQVNGDSDDGIDCGSGASFAEALGMVSPAKPKKKPTSGGIKEFSSPLNSFDSPDMTPASLLAPSTKLAPLPPLEISALPEISPHYRPRPPPRLMPHFTDEEAMSCVISSKNQRTKVYSGIKTYGKVPSLYEMCVHVLQEHIEALEYTGGVPYDILKPVVDKATPQQLFMLEHFNPYLMEDTDHLWQTHCNKHFRNKQRQEMETWREMYMRCQEEQEVKLRSLTANIKMTQEAKKLPIKQTKMAYVDTVVKPPRNIARKQALHGTARTSSASPAARVAALATTANVARAGSARPPLAAPATGPTFKPKKAPLMQKALQFMRGRKR</sequence>
<keyword evidence="4" id="KW-0175">Coiled coil</keyword>
<feature type="domain" description="TFIIS N-terminal" evidence="6">
    <location>
        <begin position="6"/>
        <end position="79"/>
    </location>
</feature>
<dbReference type="Proteomes" id="UP000653454">
    <property type="component" value="Unassembled WGS sequence"/>
</dbReference>
<feature type="compositionally biased region" description="Basic and acidic residues" evidence="5">
    <location>
        <begin position="172"/>
        <end position="194"/>
    </location>
</feature>
<protein>
    <submittedName>
        <fullName evidence="7">(diamondback moth) hypothetical protein</fullName>
    </submittedName>
</protein>
<feature type="compositionally biased region" description="Basic and acidic residues" evidence="5">
    <location>
        <begin position="294"/>
        <end position="371"/>
    </location>
</feature>
<proteinExistence type="predicted"/>
<dbReference type="PANTHER" id="PTHR15141:SF76">
    <property type="entry name" value="TRANSCRIPTION ELONGATION FACTOR B POLYPEPTIDE 3"/>
    <property type="match status" value="1"/>
</dbReference>
<dbReference type="Gene3D" id="6.10.250.3180">
    <property type="match status" value="1"/>
</dbReference>
<comment type="caution">
    <text evidence="7">The sequence shown here is derived from an EMBL/GenBank/DDBJ whole genome shotgun (WGS) entry which is preliminary data.</text>
</comment>
<dbReference type="InterPro" id="IPR003617">
    <property type="entry name" value="TFIIS/CRSP70_N_sub"/>
</dbReference>
<dbReference type="GO" id="GO:0006368">
    <property type="term" value="P:transcription elongation by RNA polymerase II"/>
    <property type="evidence" value="ECO:0007669"/>
    <property type="project" value="InterPro"/>
</dbReference>
<evidence type="ECO:0000256" key="1">
    <source>
        <dbReference type="ARBA" id="ARBA00004123"/>
    </source>
</evidence>
<evidence type="ECO:0000259" key="6">
    <source>
        <dbReference type="PROSITE" id="PS51319"/>
    </source>
</evidence>
<feature type="compositionally biased region" description="Basic and acidic residues" evidence="5">
    <location>
        <begin position="384"/>
        <end position="443"/>
    </location>
</feature>
<name>A0A8S4EZQ0_PLUXY</name>
<reference evidence="7" key="1">
    <citation type="submission" date="2020-11" db="EMBL/GenBank/DDBJ databases">
        <authorList>
            <person name="Whiteford S."/>
        </authorList>
    </citation>
    <scope>NUCLEOTIDE SEQUENCE</scope>
</reference>
<dbReference type="SUPFAM" id="SSF47676">
    <property type="entry name" value="Conserved domain common to transcription factors TFIIS, elongin A, CRSP70"/>
    <property type="match status" value="1"/>
</dbReference>
<feature type="coiled-coil region" evidence="4">
    <location>
        <begin position="662"/>
        <end position="700"/>
    </location>
</feature>
<dbReference type="PROSITE" id="PS51319">
    <property type="entry name" value="TFIIS_N"/>
    <property type="match status" value="1"/>
</dbReference>
<dbReference type="InterPro" id="IPR051870">
    <property type="entry name" value="Elongin-A_domain"/>
</dbReference>
<evidence type="ECO:0000256" key="4">
    <source>
        <dbReference type="SAM" id="Coils"/>
    </source>
</evidence>
<dbReference type="PANTHER" id="PTHR15141">
    <property type="entry name" value="TRANSCRIPTION ELONGATION FACTOR B POLYPEPTIDE 3"/>
    <property type="match status" value="1"/>
</dbReference>
<feature type="compositionally biased region" description="Low complexity" evidence="5">
    <location>
        <begin position="446"/>
        <end position="456"/>
    </location>
</feature>
<dbReference type="GO" id="GO:0070449">
    <property type="term" value="C:elongin complex"/>
    <property type="evidence" value="ECO:0007669"/>
    <property type="project" value="InterPro"/>
</dbReference>
<feature type="compositionally biased region" description="Basic and acidic residues" evidence="5">
    <location>
        <begin position="113"/>
        <end position="133"/>
    </location>
</feature>
<feature type="compositionally biased region" description="Basic and acidic residues" evidence="5">
    <location>
        <begin position="205"/>
        <end position="219"/>
    </location>
</feature>
<dbReference type="SMART" id="SM00509">
    <property type="entry name" value="TFS2N"/>
    <property type="match status" value="1"/>
</dbReference>
<dbReference type="EMBL" id="CAJHNJ030000024">
    <property type="protein sequence ID" value="CAG9120980.1"/>
    <property type="molecule type" value="Genomic_DNA"/>
</dbReference>
<keyword evidence="8" id="KW-1185">Reference proteome</keyword>
<evidence type="ECO:0000256" key="2">
    <source>
        <dbReference type="ARBA" id="ARBA00023242"/>
    </source>
</evidence>
<feature type="compositionally biased region" description="Basic and acidic residues" evidence="5">
    <location>
        <begin position="231"/>
        <end position="251"/>
    </location>
</feature>
<dbReference type="InterPro" id="IPR017923">
    <property type="entry name" value="TFIIS_N"/>
</dbReference>
<dbReference type="Pfam" id="PF06881">
    <property type="entry name" value="Elongin_A"/>
    <property type="match status" value="1"/>
</dbReference>
<comment type="subcellular location">
    <subcellularLocation>
        <location evidence="1 3">Nucleus</location>
    </subcellularLocation>
</comment>